<reference evidence="2 3" key="1">
    <citation type="submission" date="2019-01" db="EMBL/GenBank/DDBJ databases">
        <authorList>
            <person name="Sayadi A."/>
        </authorList>
    </citation>
    <scope>NUCLEOTIDE SEQUENCE [LARGE SCALE GENOMIC DNA]</scope>
</reference>
<evidence type="ECO:0000256" key="1">
    <source>
        <dbReference type="SAM" id="SignalP"/>
    </source>
</evidence>
<evidence type="ECO:0000313" key="3">
    <source>
        <dbReference type="Proteomes" id="UP000410492"/>
    </source>
</evidence>
<dbReference type="AlphaFoldDB" id="A0A653CXJ4"/>
<accession>A0A653CXJ4</accession>
<proteinExistence type="predicted"/>
<dbReference type="InterPro" id="IPR038606">
    <property type="entry name" value="To_sf"/>
</dbReference>
<sequence>MKFILGLGVILYWTGSVRGNITICKQKTAEFPLTYSDIQNAVKELGLSGKDIHIDHLPFNFSHPAIRIAGVFDDVTVSNMFDYTLEKLEFIDKKNFLIFNITFHNISVNGLYDMKGNIGELFNIFGKGKYWFQMINFNIIATMEWPLFDNGTAICATSNVDVSLQQAKSHFYNLMEDPELEELMNDAMENMAPEIVQILWEEAKENYDDIIKKIIEHLINGNIFMGVASHILQTAVRSTKEFDILNGIHDFSAHY</sequence>
<organism evidence="2 3">
    <name type="scientific">Callosobruchus maculatus</name>
    <name type="common">Southern cowpea weevil</name>
    <name type="synonym">Pulse bruchid</name>
    <dbReference type="NCBI Taxonomy" id="64391"/>
    <lineage>
        <taxon>Eukaryota</taxon>
        <taxon>Metazoa</taxon>
        <taxon>Ecdysozoa</taxon>
        <taxon>Arthropoda</taxon>
        <taxon>Hexapoda</taxon>
        <taxon>Insecta</taxon>
        <taxon>Pterygota</taxon>
        <taxon>Neoptera</taxon>
        <taxon>Endopterygota</taxon>
        <taxon>Coleoptera</taxon>
        <taxon>Polyphaga</taxon>
        <taxon>Cucujiformia</taxon>
        <taxon>Chrysomeloidea</taxon>
        <taxon>Chrysomelidae</taxon>
        <taxon>Bruchinae</taxon>
        <taxon>Bruchini</taxon>
        <taxon>Callosobruchus</taxon>
    </lineage>
</organism>
<evidence type="ECO:0000313" key="2">
    <source>
        <dbReference type="EMBL" id="VEN52592.1"/>
    </source>
</evidence>
<dbReference type="Gene3D" id="3.15.10.30">
    <property type="entry name" value="Haemolymph juvenile hormone binding protein"/>
    <property type="match status" value="1"/>
</dbReference>
<keyword evidence="1" id="KW-0732">Signal</keyword>
<dbReference type="InterPro" id="IPR010562">
    <property type="entry name" value="Haemolymph_juvenile_hormone-bd"/>
</dbReference>
<gene>
    <name evidence="2" type="ORF">CALMAC_LOCUS12660</name>
</gene>
<dbReference type="SMART" id="SM00700">
    <property type="entry name" value="JHBP"/>
    <property type="match status" value="1"/>
</dbReference>
<feature type="chain" id="PRO_5024804609" evidence="1">
    <location>
        <begin position="20"/>
        <end position="255"/>
    </location>
</feature>
<dbReference type="EMBL" id="CAACVG010009216">
    <property type="protein sequence ID" value="VEN52592.1"/>
    <property type="molecule type" value="Genomic_DNA"/>
</dbReference>
<dbReference type="OrthoDB" id="6380971at2759"/>
<dbReference type="PANTHER" id="PTHR11008:SF9">
    <property type="entry name" value="PROTEIN TAKEOUT-LIKE PROTEIN"/>
    <property type="match status" value="1"/>
</dbReference>
<feature type="signal peptide" evidence="1">
    <location>
        <begin position="1"/>
        <end position="19"/>
    </location>
</feature>
<protein>
    <submittedName>
        <fullName evidence="2">Uncharacterized protein</fullName>
    </submittedName>
</protein>
<keyword evidence="3" id="KW-1185">Reference proteome</keyword>
<dbReference type="Proteomes" id="UP000410492">
    <property type="component" value="Unassembled WGS sequence"/>
</dbReference>
<dbReference type="Pfam" id="PF06585">
    <property type="entry name" value="JHBP"/>
    <property type="match status" value="1"/>
</dbReference>
<name>A0A653CXJ4_CALMS</name>
<dbReference type="PANTHER" id="PTHR11008">
    <property type="entry name" value="PROTEIN TAKEOUT-LIKE PROTEIN"/>
    <property type="match status" value="1"/>
</dbReference>